<dbReference type="Proteomes" id="UP000053789">
    <property type="component" value="Unassembled WGS sequence"/>
</dbReference>
<evidence type="ECO:0000313" key="2">
    <source>
        <dbReference type="EMBL" id="KIW94126.1"/>
    </source>
</evidence>
<evidence type="ECO:0000313" key="3">
    <source>
        <dbReference type="Proteomes" id="UP000053789"/>
    </source>
</evidence>
<proteinExistence type="predicted"/>
<feature type="region of interest" description="Disordered" evidence="1">
    <location>
        <begin position="86"/>
        <end position="109"/>
    </location>
</feature>
<gene>
    <name evidence="2" type="ORF">Z519_05442</name>
</gene>
<name>A0A0D2EWB2_CLAB1</name>
<dbReference type="AlphaFoldDB" id="A0A0D2EWB2"/>
<dbReference type="GeneID" id="27698370"/>
<organism evidence="2 3">
    <name type="scientific">Cladophialophora bantiana (strain ATCC 10958 / CBS 173.52 / CDC B-1940 / NIH 8579)</name>
    <name type="common">Xylohypha bantiana</name>
    <dbReference type="NCBI Taxonomy" id="1442370"/>
    <lineage>
        <taxon>Eukaryota</taxon>
        <taxon>Fungi</taxon>
        <taxon>Dikarya</taxon>
        <taxon>Ascomycota</taxon>
        <taxon>Pezizomycotina</taxon>
        <taxon>Eurotiomycetes</taxon>
        <taxon>Chaetothyriomycetidae</taxon>
        <taxon>Chaetothyriales</taxon>
        <taxon>Herpotrichiellaceae</taxon>
        <taxon>Cladophialophora</taxon>
    </lineage>
</organism>
<accession>A0A0D2EWB2</accession>
<reference evidence="2" key="1">
    <citation type="submission" date="2015-01" db="EMBL/GenBank/DDBJ databases">
        <title>The Genome Sequence of Cladophialophora bantiana CBS 173.52.</title>
        <authorList>
            <consortium name="The Broad Institute Genomics Platform"/>
            <person name="Cuomo C."/>
            <person name="de Hoog S."/>
            <person name="Gorbushina A."/>
            <person name="Stielow B."/>
            <person name="Teixiera M."/>
            <person name="Abouelleil A."/>
            <person name="Chapman S.B."/>
            <person name="Priest M."/>
            <person name="Young S.K."/>
            <person name="Wortman J."/>
            <person name="Nusbaum C."/>
            <person name="Birren B."/>
        </authorList>
    </citation>
    <scope>NUCLEOTIDE SEQUENCE [LARGE SCALE GENOMIC DNA]</scope>
    <source>
        <strain evidence="2">CBS 173.52</strain>
    </source>
</reference>
<evidence type="ECO:0000256" key="1">
    <source>
        <dbReference type="SAM" id="MobiDB-lite"/>
    </source>
</evidence>
<dbReference type="EMBL" id="KN846986">
    <property type="protein sequence ID" value="KIW94126.1"/>
    <property type="molecule type" value="Genomic_DNA"/>
</dbReference>
<keyword evidence="3" id="KW-1185">Reference proteome</keyword>
<dbReference type="OrthoDB" id="3045089at2759"/>
<dbReference type="RefSeq" id="XP_016620795.1">
    <property type="nucleotide sequence ID" value="XM_016763182.1"/>
</dbReference>
<sequence length="163" mass="18205">MGQYFVTNVHTCRRLHPTFWSHAIEPGDELTMTMILDDVEAEKGYCPYKSCGELTTGIPLSGRGRICPNCFRFAVISRKKMTYPKSCGQHDAPNSSHDPLVPGPDSELTPGETATFEEVKEAGLPPPLLPQANIYEEEDIELYHSIQVAQTLLIDEYETSLKC</sequence>
<dbReference type="HOGENOM" id="CLU_1626844_0_0_1"/>
<dbReference type="VEuPathDB" id="FungiDB:Z519_05442"/>
<protein>
    <submittedName>
        <fullName evidence="2">Uncharacterized protein</fullName>
    </submittedName>
</protein>